<keyword evidence="1" id="KW-0175">Coiled coil</keyword>
<proteinExistence type="predicted"/>
<feature type="chain" id="PRO_5015202814" evidence="2">
    <location>
        <begin position="20"/>
        <end position="209"/>
    </location>
</feature>
<name>A0A1I1DZJ5_BREAD</name>
<evidence type="ECO:0000256" key="1">
    <source>
        <dbReference type="SAM" id="Coils"/>
    </source>
</evidence>
<feature type="coiled-coil region" evidence="1">
    <location>
        <begin position="89"/>
        <end position="116"/>
    </location>
</feature>
<dbReference type="Proteomes" id="UP000240042">
    <property type="component" value="Unassembled WGS sequence"/>
</dbReference>
<evidence type="ECO:0000259" key="3">
    <source>
        <dbReference type="Pfam" id="PF03713"/>
    </source>
</evidence>
<accession>A0A1I1DZJ5</accession>
<protein>
    <submittedName>
        <fullName evidence="4">Uncharacterized conserved protein, DUF305 family</fullName>
    </submittedName>
</protein>
<dbReference type="Pfam" id="PF03713">
    <property type="entry name" value="DUF305"/>
    <property type="match status" value="1"/>
</dbReference>
<dbReference type="AlphaFoldDB" id="A0A1I1DZJ5"/>
<dbReference type="EMBL" id="FOKY01000005">
    <property type="protein sequence ID" value="SFB80227.1"/>
    <property type="molecule type" value="Genomic_DNA"/>
</dbReference>
<keyword evidence="2" id="KW-0732">Signal</keyword>
<dbReference type="InterPro" id="IPR005183">
    <property type="entry name" value="DUF305_CopM-like"/>
</dbReference>
<organism evidence="4 5">
    <name type="scientific">Brevinema andersonii</name>
    <dbReference type="NCBI Taxonomy" id="34097"/>
    <lineage>
        <taxon>Bacteria</taxon>
        <taxon>Pseudomonadati</taxon>
        <taxon>Spirochaetota</taxon>
        <taxon>Spirochaetia</taxon>
        <taxon>Brevinematales</taxon>
        <taxon>Brevinemataceae</taxon>
        <taxon>Brevinema</taxon>
    </lineage>
</organism>
<dbReference type="InterPro" id="IPR012347">
    <property type="entry name" value="Ferritin-like"/>
</dbReference>
<dbReference type="OrthoDB" id="8603558at2"/>
<keyword evidence="5" id="KW-1185">Reference proteome</keyword>
<evidence type="ECO:0000313" key="5">
    <source>
        <dbReference type="Proteomes" id="UP000240042"/>
    </source>
</evidence>
<dbReference type="PANTHER" id="PTHR36933">
    <property type="entry name" value="SLL0788 PROTEIN"/>
    <property type="match status" value="1"/>
</dbReference>
<evidence type="ECO:0000313" key="4">
    <source>
        <dbReference type="EMBL" id="SFB80227.1"/>
    </source>
</evidence>
<feature type="signal peptide" evidence="2">
    <location>
        <begin position="1"/>
        <end position="19"/>
    </location>
</feature>
<reference evidence="5" key="1">
    <citation type="submission" date="2016-10" db="EMBL/GenBank/DDBJ databases">
        <authorList>
            <person name="Varghese N."/>
            <person name="Submissions S."/>
        </authorList>
    </citation>
    <scope>NUCLEOTIDE SEQUENCE [LARGE SCALE GENOMIC DNA]</scope>
    <source>
        <strain evidence="5">ATCC 43811</strain>
    </source>
</reference>
<dbReference type="Gene3D" id="1.20.1260.10">
    <property type="match status" value="2"/>
</dbReference>
<gene>
    <name evidence="4" type="ORF">SAMN02745150_00865</name>
</gene>
<feature type="domain" description="DUF305" evidence="3">
    <location>
        <begin position="58"/>
        <end position="204"/>
    </location>
</feature>
<dbReference type="RefSeq" id="WP_092318998.1">
    <property type="nucleotide sequence ID" value="NZ_FOKY01000005.1"/>
</dbReference>
<evidence type="ECO:0000256" key="2">
    <source>
        <dbReference type="SAM" id="SignalP"/>
    </source>
</evidence>
<sequence>MSIFKYILGLLVLHGTAFAQHNMHQYNATQTSSPSQVILDLMHKPMMVQPYADTGNIDIDFLSNMMPHHQGAIDSSKELLKHSSNSTVKNAAKRIIKEQEQEIKAFNALIKILQKENAPNINVNLKKFVKDAKKDMNLMMKNMMGLKLSQNPDKDFLSGMIYHHQGAVAASKQILKYTQDSRIKEIAEHIIKAQEKEIQEFTTLIKTLE</sequence>
<dbReference type="PANTHER" id="PTHR36933:SF1">
    <property type="entry name" value="SLL0788 PROTEIN"/>
    <property type="match status" value="1"/>
</dbReference>